<reference evidence="1" key="3">
    <citation type="submission" date="2022-06" db="EMBL/GenBank/DDBJ databases">
        <title>Genomic Encyclopedia of Type Strains, Phase III (KMG-III): the genomes of soil and plant-associated and newly described type strains.</title>
        <authorList>
            <person name="Whitman W."/>
        </authorList>
    </citation>
    <scope>NUCLEOTIDE SEQUENCE</scope>
    <source>
        <strain evidence="1">CPCC 202695</strain>
    </source>
</reference>
<sequence>MFATMLVLGLISVGAVVAAVIQFRRDGYHRTTTLSH</sequence>
<name>A0A1H1YND9_9MICO</name>
<keyword evidence="4" id="KW-1185">Reference proteome</keyword>
<protein>
    <submittedName>
        <fullName evidence="2">Uncharacterized protein</fullName>
    </submittedName>
</protein>
<evidence type="ECO:0000313" key="4">
    <source>
        <dbReference type="Proteomes" id="UP000893823"/>
    </source>
</evidence>
<evidence type="ECO:0000313" key="2">
    <source>
        <dbReference type="EMBL" id="SDT22957.1"/>
    </source>
</evidence>
<dbReference type="Proteomes" id="UP000199482">
    <property type="component" value="Chromosome I"/>
</dbReference>
<organism evidence="2 3">
    <name type="scientific">Agromyces flavus</name>
    <dbReference type="NCBI Taxonomy" id="589382"/>
    <lineage>
        <taxon>Bacteria</taxon>
        <taxon>Bacillati</taxon>
        <taxon>Actinomycetota</taxon>
        <taxon>Actinomycetes</taxon>
        <taxon>Micrococcales</taxon>
        <taxon>Microbacteriaceae</taxon>
        <taxon>Agromyces</taxon>
    </lineage>
</organism>
<reference evidence="2" key="1">
    <citation type="submission" date="2016-10" db="EMBL/GenBank/DDBJ databases">
        <authorList>
            <person name="de Groot N.N."/>
        </authorList>
    </citation>
    <scope>NUCLEOTIDE SEQUENCE [LARGE SCALE GENOMIC DNA]</scope>
    <source>
        <strain evidence="2">CPCC 202695</strain>
    </source>
</reference>
<dbReference type="AlphaFoldDB" id="A0A1H1YND9"/>
<evidence type="ECO:0000313" key="3">
    <source>
        <dbReference type="Proteomes" id="UP000199482"/>
    </source>
</evidence>
<dbReference type="Proteomes" id="UP000893823">
    <property type="component" value="Unassembled WGS sequence"/>
</dbReference>
<dbReference type="EMBL" id="LT629755">
    <property type="protein sequence ID" value="SDT22957.1"/>
    <property type="molecule type" value="Genomic_DNA"/>
</dbReference>
<dbReference type="STRING" id="589382.SAMN04489721_2825"/>
<proteinExistence type="predicted"/>
<evidence type="ECO:0000313" key="1">
    <source>
        <dbReference type="EMBL" id="MCP2366750.1"/>
    </source>
</evidence>
<accession>A0A1H1YND9</accession>
<gene>
    <name evidence="1" type="ORF">BCL57_000892</name>
    <name evidence="2" type="ORF">SAMN04489721_2825</name>
</gene>
<reference evidence="3" key="2">
    <citation type="submission" date="2016-10" db="EMBL/GenBank/DDBJ databases">
        <authorList>
            <person name="Varghese N."/>
            <person name="Submissions S."/>
        </authorList>
    </citation>
    <scope>NUCLEOTIDE SEQUENCE [LARGE SCALE GENOMIC DNA]</scope>
    <source>
        <strain evidence="3">CPCC 202695</strain>
    </source>
</reference>
<dbReference type="EMBL" id="SODL02000001">
    <property type="protein sequence ID" value="MCP2366750.1"/>
    <property type="molecule type" value="Genomic_DNA"/>
</dbReference>